<evidence type="ECO:0000259" key="1">
    <source>
        <dbReference type="Pfam" id="PF13614"/>
    </source>
</evidence>
<reference evidence="2" key="1">
    <citation type="submission" date="2022-05" db="EMBL/GenBank/DDBJ databases">
        <authorList>
            <person name="Oliphant S.A."/>
            <person name="Watson-Haigh N.S."/>
            <person name="Sumby K.M."/>
            <person name="Gardner J.M."/>
            <person name="Jiranek V."/>
        </authorList>
    </citation>
    <scope>NUCLEOTIDE SEQUENCE</scope>
    <source>
        <strain evidence="2">KI4_B1</strain>
        <plasmid evidence="2">p1unnamed</plasmid>
    </source>
</reference>
<dbReference type="RefSeq" id="WP_252767534.1">
    <property type="nucleotide sequence ID" value="NZ_CP097120.1"/>
</dbReference>
<sequence length="276" mass="31844">MTKKIVFGNFKGGVGKTTNSVMSAYELANKGYKTLVCDLDPQSNSTQLLRRTYGLQNGKELKINKTMMVAIQEGNIEPAVVNIMDNLDLLPSYQDFTNYPDFLEQKFLPTEPGYKEKRNAYFDQLLKSFQEKYDYIILDVPPTLSIFTDAALYTTDYVVVVLQTQQRSLDGAEAFFEYLQRFYDTYENTDFDVAGVLPVLLKNDAGVDNSILKEANEIFGKDMIFNNIVKHMERLKRYDRLGISEKGKTEKWDFHDTKLHEKYSNLTSEIIERTED</sequence>
<geneLocation type="plasmid" evidence="2 3">
    <name>p1unnamed</name>
</geneLocation>
<protein>
    <submittedName>
        <fullName evidence="2">AAA family ATPase</fullName>
    </submittedName>
</protein>
<dbReference type="AlphaFoldDB" id="A0A9Q8ZVB5"/>
<name>A0A9Q8ZVB5_9LACO</name>
<dbReference type="InterPro" id="IPR050678">
    <property type="entry name" value="DNA_Partitioning_ATPase"/>
</dbReference>
<dbReference type="PANTHER" id="PTHR13696:SF99">
    <property type="entry name" value="COBYRINIC ACID AC-DIAMIDE SYNTHASE"/>
    <property type="match status" value="1"/>
</dbReference>
<dbReference type="InterPro" id="IPR025669">
    <property type="entry name" value="AAA_dom"/>
</dbReference>
<keyword evidence="3" id="KW-1185">Reference proteome</keyword>
<dbReference type="EMBL" id="CP097120">
    <property type="protein sequence ID" value="USS89988.1"/>
    <property type="molecule type" value="Genomic_DNA"/>
</dbReference>
<dbReference type="PANTHER" id="PTHR13696">
    <property type="entry name" value="P-LOOP CONTAINING NUCLEOSIDE TRIPHOSPHATE HYDROLASE"/>
    <property type="match status" value="1"/>
</dbReference>
<evidence type="ECO:0000313" key="3">
    <source>
        <dbReference type="Proteomes" id="UP001055911"/>
    </source>
</evidence>
<dbReference type="CDD" id="cd02042">
    <property type="entry name" value="ParAB_family"/>
    <property type="match status" value="1"/>
</dbReference>
<dbReference type="Gene3D" id="3.40.50.300">
    <property type="entry name" value="P-loop containing nucleotide triphosphate hydrolases"/>
    <property type="match status" value="1"/>
</dbReference>
<accession>A0A9Q8ZVB5</accession>
<feature type="domain" description="AAA" evidence="1">
    <location>
        <begin position="3"/>
        <end position="189"/>
    </location>
</feature>
<proteinExistence type="predicted"/>
<dbReference type="InterPro" id="IPR027417">
    <property type="entry name" value="P-loop_NTPase"/>
</dbReference>
<dbReference type="Pfam" id="PF13614">
    <property type="entry name" value="AAA_31"/>
    <property type="match status" value="1"/>
</dbReference>
<gene>
    <name evidence="2" type="ORF">M3M40_07125</name>
</gene>
<organism evidence="2 3">
    <name type="scientific">Fructilactobacillus cliffordii</name>
    <dbReference type="NCBI Taxonomy" id="2940299"/>
    <lineage>
        <taxon>Bacteria</taxon>
        <taxon>Bacillati</taxon>
        <taxon>Bacillota</taxon>
        <taxon>Bacilli</taxon>
        <taxon>Lactobacillales</taxon>
        <taxon>Lactobacillaceae</taxon>
        <taxon>Fructilactobacillus</taxon>
    </lineage>
</organism>
<dbReference type="SUPFAM" id="SSF52540">
    <property type="entry name" value="P-loop containing nucleoside triphosphate hydrolases"/>
    <property type="match status" value="1"/>
</dbReference>
<keyword evidence="2" id="KW-0614">Plasmid</keyword>
<evidence type="ECO:0000313" key="2">
    <source>
        <dbReference type="EMBL" id="USS89988.1"/>
    </source>
</evidence>
<dbReference type="Proteomes" id="UP001055911">
    <property type="component" value="Plasmid p1unnamed"/>
</dbReference>